<evidence type="ECO:0000313" key="1">
    <source>
        <dbReference type="EnsemblMetazoa" id="MESCA005766-PA"/>
    </source>
</evidence>
<reference evidence="1" key="2">
    <citation type="submission" date="2015-06" db="UniProtKB">
        <authorList>
            <consortium name="EnsemblMetazoa"/>
        </authorList>
    </citation>
    <scope>IDENTIFICATION</scope>
</reference>
<protein>
    <submittedName>
        <fullName evidence="1">Uncharacterized protein</fullName>
    </submittedName>
</protein>
<keyword evidence="2" id="KW-1185">Reference proteome</keyword>
<organism evidence="1 2">
    <name type="scientific">Megaselia scalaris</name>
    <name type="common">Humpbacked fly</name>
    <name type="synonym">Phora scalaris</name>
    <dbReference type="NCBI Taxonomy" id="36166"/>
    <lineage>
        <taxon>Eukaryota</taxon>
        <taxon>Metazoa</taxon>
        <taxon>Ecdysozoa</taxon>
        <taxon>Arthropoda</taxon>
        <taxon>Hexapoda</taxon>
        <taxon>Insecta</taxon>
        <taxon>Pterygota</taxon>
        <taxon>Neoptera</taxon>
        <taxon>Endopterygota</taxon>
        <taxon>Diptera</taxon>
        <taxon>Brachycera</taxon>
        <taxon>Muscomorpha</taxon>
        <taxon>Platypezoidea</taxon>
        <taxon>Phoridae</taxon>
        <taxon>Megaseliini</taxon>
        <taxon>Megaselia</taxon>
    </lineage>
</organism>
<evidence type="ECO:0000313" key="2">
    <source>
        <dbReference type="Proteomes" id="UP000015102"/>
    </source>
</evidence>
<name>T1GQ65_MEGSC</name>
<reference evidence="2" key="1">
    <citation type="submission" date="2013-02" db="EMBL/GenBank/DDBJ databases">
        <authorList>
            <person name="Hughes D."/>
        </authorList>
    </citation>
    <scope>NUCLEOTIDE SEQUENCE</scope>
    <source>
        <strain>Durham</strain>
        <strain evidence="2">NC isolate 2 -- Noor lab</strain>
    </source>
</reference>
<dbReference type="Proteomes" id="UP000015102">
    <property type="component" value="Unassembled WGS sequence"/>
</dbReference>
<dbReference type="HOGENOM" id="CLU_2161238_0_0_1"/>
<dbReference type="AlphaFoldDB" id="T1GQ65"/>
<accession>T1GQ65</accession>
<sequence length="111" mass="12903">MNHTKSYLGFRDAKELYRTSLQQKGSSHIIGGLQCQHHIPKVIPSCLLKTTRYSHCRLLLMRFYALTQISEKTHENNIDSREELFRAMNRVGIPSKIIKLSQMTLGKECKR</sequence>
<dbReference type="EMBL" id="CAQQ02086699">
    <property type="status" value="NOT_ANNOTATED_CDS"/>
    <property type="molecule type" value="Genomic_DNA"/>
</dbReference>
<proteinExistence type="predicted"/>
<dbReference type="EMBL" id="CAQQ02086698">
    <property type="status" value="NOT_ANNOTATED_CDS"/>
    <property type="molecule type" value="Genomic_DNA"/>
</dbReference>
<dbReference type="EnsemblMetazoa" id="MESCA005766-RA">
    <property type="protein sequence ID" value="MESCA005766-PA"/>
    <property type="gene ID" value="MESCA005766"/>
</dbReference>